<organism evidence="9 10">
    <name type="scientific">Diatrype stigma</name>
    <dbReference type="NCBI Taxonomy" id="117547"/>
    <lineage>
        <taxon>Eukaryota</taxon>
        <taxon>Fungi</taxon>
        <taxon>Dikarya</taxon>
        <taxon>Ascomycota</taxon>
        <taxon>Pezizomycotina</taxon>
        <taxon>Sordariomycetes</taxon>
        <taxon>Xylariomycetidae</taxon>
        <taxon>Xylariales</taxon>
        <taxon>Diatrypaceae</taxon>
        <taxon>Diatrype</taxon>
    </lineage>
</organism>
<comment type="subcellular location">
    <subcellularLocation>
        <location evidence="1 7">Cytoplasm</location>
    </subcellularLocation>
</comment>
<dbReference type="Proteomes" id="UP001320420">
    <property type="component" value="Unassembled WGS sequence"/>
</dbReference>
<comment type="function">
    <text evidence="7">May act as a negative regulator of salt tolerance.</text>
</comment>
<feature type="compositionally biased region" description="Acidic residues" evidence="8">
    <location>
        <begin position="148"/>
        <end position="159"/>
    </location>
</feature>
<feature type="compositionally biased region" description="Low complexity" evidence="8">
    <location>
        <begin position="86"/>
        <end position="110"/>
    </location>
</feature>
<feature type="compositionally biased region" description="Polar residues" evidence="8">
    <location>
        <begin position="790"/>
        <end position="802"/>
    </location>
</feature>
<keyword evidence="4 7" id="KW-0963">Cytoplasm</keyword>
<feature type="region of interest" description="Disordered" evidence="8">
    <location>
        <begin position="1"/>
        <end position="205"/>
    </location>
</feature>
<feature type="region of interest" description="Disordered" evidence="8">
    <location>
        <begin position="295"/>
        <end position="368"/>
    </location>
</feature>
<feature type="compositionally biased region" description="Basic and acidic residues" evidence="8">
    <location>
        <begin position="193"/>
        <end position="205"/>
    </location>
</feature>
<feature type="region of interest" description="Disordered" evidence="8">
    <location>
        <begin position="984"/>
        <end position="1020"/>
    </location>
</feature>
<evidence type="ECO:0000256" key="1">
    <source>
        <dbReference type="ARBA" id="ARBA00004496"/>
    </source>
</evidence>
<dbReference type="GO" id="GO:0005737">
    <property type="term" value="C:cytoplasm"/>
    <property type="evidence" value="ECO:0007669"/>
    <property type="project" value="UniProtKB-SubCell"/>
</dbReference>
<feature type="compositionally biased region" description="Low complexity" evidence="8">
    <location>
        <begin position="36"/>
        <end position="53"/>
    </location>
</feature>
<feature type="compositionally biased region" description="Acidic residues" evidence="8">
    <location>
        <begin position="325"/>
        <end position="358"/>
    </location>
</feature>
<reference evidence="9 10" key="1">
    <citation type="submission" date="2024-02" db="EMBL/GenBank/DDBJ databases">
        <title>De novo assembly and annotation of 12 fungi associated with fruit tree decline syndrome in Ontario, Canada.</title>
        <authorList>
            <person name="Sulman M."/>
            <person name="Ellouze W."/>
            <person name="Ilyukhin E."/>
        </authorList>
    </citation>
    <scope>NUCLEOTIDE SEQUENCE [LARGE SCALE GENOMIC DNA]</scope>
    <source>
        <strain evidence="9 10">M11/M66-122</strain>
    </source>
</reference>
<comment type="similarity">
    <text evidence="2 7">Belongs to the NST1 family.</text>
</comment>
<dbReference type="Pfam" id="PF13945">
    <property type="entry name" value="NST1"/>
    <property type="match status" value="1"/>
</dbReference>
<feature type="compositionally biased region" description="Polar residues" evidence="8">
    <location>
        <begin position="1178"/>
        <end position="1194"/>
    </location>
</feature>
<accession>A0AAN9UR56</accession>
<dbReference type="PANTHER" id="PTHR43941:SF1">
    <property type="entry name" value="STRUCTURAL MAINTENANCE OF CHROMOSOMES PROTEIN 2"/>
    <property type="match status" value="1"/>
</dbReference>
<feature type="region of interest" description="Disordered" evidence="8">
    <location>
        <begin position="859"/>
        <end position="970"/>
    </location>
</feature>
<gene>
    <name evidence="9" type="primary">NST1</name>
    <name evidence="9" type="ORF">SLS62_006372</name>
</gene>
<feature type="compositionally biased region" description="Acidic residues" evidence="8">
    <location>
        <begin position="442"/>
        <end position="471"/>
    </location>
</feature>
<feature type="compositionally biased region" description="Basic and acidic residues" evidence="8">
    <location>
        <begin position="590"/>
        <end position="690"/>
    </location>
</feature>
<feature type="compositionally biased region" description="Basic and acidic residues" evidence="8">
    <location>
        <begin position="529"/>
        <end position="583"/>
    </location>
</feature>
<evidence type="ECO:0000256" key="6">
    <source>
        <dbReference type="ARBA" id="ARBA00023054"/>
    </source>
</evidence>
<feature type="compositionally biased region" description="Basic residues" evidence="8">
    <location>
        <begin position="170"/>
        <end position="180"/>
    </location>
</feature>
<keyword evidence="6 7" id="KW-0175">Coiled coil</keyword>
<evidence type="ECO:0000256" key="4">
    <source>
        <dbReference type="ARBA" id="ARBA00022490"/>
    </source>
</evidence>
<feature type="compositionally biased region" description="Basic and acidic residues" evidence="8">
    <location>
        <begin position="408"/>
        <end position="419"/>
    </location>
</feature>
<feature type="compositionally biased region" description="Polar residues" evidence="8">
    <location>
        <begin position="181"/>
        <end position="190"/>
    </location>
</feature>
<feature type="compositionally biased region" description="Low complexity" evidence="8">
    <location>
        <begin position="753"/>
        <end position="783"/>
    </location>
</feature>
<dbReference type="EMBL" id="JAKJXP020000046">
    <property type="protein sequence ID" value="KAK7751711.1"/>
    <property type="molecule type" value="Genomic_DNA"/>
</dbReference>
<feature type="region of interest" description="Disordered" evidence="8">
    <location>
        <begin position="1162"/>
        <end position="1194"/>
    </location>
</feature>
<sequence>MPANTRQPASQAAAPPKTTAKYTNKDGTKYIEVPKSSASTPPAQPSPTTTASSRGGTSVNQTAMASETQPAPQVNQKKQKRRAKAAAKAAAKQAQEAAANGLPSPASTTSAPPPIPSEAPSKDTHHSHHDHMPQAQQGSANHVHDSGDWGEETESDDEEHQLNGSALNSKKSKKKKKKGTGNHSGQSRPSGMSKEKIWNTSGPEERERIKQFWLGLKEDERKSLVKVEKDTVLKKMKEQQKHTCSCSVCGRKRTAIEEELEGLYDAYYEELESFANQPHHHPGGPSMFDVPKRFGPMTGLHPPGAVPSRYPNHHPSRGRIVEHVDNDEEEDEEEDGDEYSEEEDELDDEDDDDEDEPEEMPRDSLQQDFFTFGQSLTVKGGILTVADDLLKNDGKKFIEMMEQLAERRMAREEDAKDHYAAGYSHGVNGGSIPNPHNHPSPEEEEYEEEEEEEEDYDSQDEDYEEEEDTMTEEQRMEEGRRMFQIFAARMFEQRVLTAYREKVARERQDKLLEELEQEDTKKQQQAAKKAKEAQRKKDRAAQKKQAQLEEKTRREAQKAADEAARLAEEQKKLEEAKRKAEEKRKKKDAQRKAEEEERLKREAERQRRTLEQKEKQAEQERKARELKERERKLKEEQRRKEQEARELKERETRERREKHEKDKREKEQRAAQAKAEREAKEKLKQEEKATQKAAAVVAPIPTQPTKKQHPISVPALPQHVPTNHASPQISVATPVLPKAPTPMKPRSVSQEVARSLSQASHSASGASQAASPHPLTPIHSSPGPIGPPNKVSSTGPMSTGPTMQPVSPLHATMKSPPGLPQNPFSNIGMPPLGMQYPPGLPPMSHGGFGRMHDPMFPPGPSNYRPGSIPAPPPGLGGLIGGRPFPPPSQLPPGFSFGPDPIPAMHQGFPHPESVSPPQPSPHSRQASASFEPGSLDMKGSSGSGTQPIPISKPGPIGRPASVVHGQRKSDLSADIDEVSDHLGSSALIDGTDFPLDEPSSHNTPRHFAPGPGTGAQQMFPGPPLVDPLFGSPVNTGWGQPQAAFSPPPGFGNTWVPRPLFGIPPSGARQPRSISVRQMLVRACNDLANHAADPDGYISLSAIKGHVDSITPPDWAQVFETDLLDMCETEGNAQNGGGSFETRCDEHGKFSIRFDPDINLTPIHHPRSVGAPGEIKSPAINSSPGPATLASSSRS</sequence>
<feature type="region of interest" description="Disordered" evidence="8">
    <location>
        <begin position="408"/>
        <end position="478"/>
    </location>
</feature>
<proteinExistence type="inferred from homology"/>
<name>A0AAN9UR56_9PEZI</name>
<dbReference type="GO" id="GO:0007076">
    <property type="term" value="P:mitotic chromosome condensation"/>
    <property type="evidence" value="ECO:0007669"/>
    <property type="project" value="TreeGrafter"/>
</dbReference>
<evidence type="ECO:0000256" key="7">
    <source>
        <dbReference type="RuleBase" id="RU049441"/>
    </source>
</evidence>
<feature type="compositionally biased region" description="Polar residues" evidence="8">
    <location>
        <begin position="54"/>
        <end position="75"/>
    </location>
</feature>
<feature type="region of interest" description="Disordered" evidence="8">
    <location>
        <begin position="514"/>
        <end position="802"/>
    </location>
</feature>
<keyword evidence="5 7" id="KW-0346">Stress response</keyword>
<evidence type="ECO:0000256" key="5">
    <source>
        <dbReference type="ARBA" id="ARBA00023016"/>
    </source>
</evidence>
<dbReference type="PANTHER" id="PTHR43941">
    <property type="entry name" value="STRUCTURAL MAINTENANCE OF CHROMOSOMES PROTEIN 2"/>
    <property type="match status" value="1"/>
</dbReference>
<feature type="compositionally biased region" description="Low complexity" evidence="8">
    <location>
        <begin position="7"/>
        <end position="21"/>
    </location>
</feature>
<feature type="compositionally biased region" description="Polar residues" evidence="8">
    <location>
        <begin position="720"/>
        <end position="731"/>
    </location>
</feature>
<evidence type="ECO:0000256" key="8">
    <source>
        <dbReference type="SAM" id="MobiDB-lite"/>
    </source>
</evidence>
<dbReference type="GO" id="GO:0000793">
    <property type="term" value="C:condensed chromosome"/>
    <property type="evidence" value="ECO:0007669"/>
    <property type="project" value="TreeGrafter"/>
</dbReference>
<evidence type="ECO:0000256" key="3">
    <source>
        <dbReference type="ARBA" id="ARBA00020733"/>
    </source>
</evidence>
<dbReference type="InterPro" id="IPR025279">
    <property type="entry name" value="NST1"/>
</dbReference>
<protein>
    <recommendedName>
        <fullName evidence="3 7">Stress response protein NST1</fullName>
    </recommendedName>
</protein>
<evidence type="ECO:0000313" key="10">
    <source>
        <dbReference type="Proteomes" id="UP001320420"/>
    </source>
</evidence>
<keyword evidence="10" id="KW-1185">Reference proteome</keyword>
<dbReference type="AlphaFoldDB" id="A0AAN9UR56"/>
<dbReference type="GO" id="GO:0003682">
    <property type="term" value="F:chromatin binding"/>
    <property type="evidence" value="ECO:0007669"/>
    <property type="project" value="TreeGrafter"/>
</dbReference>
<evidence type="ECO:0000256" key="2">
    <source>
        <dbReference type="ARBA" id="ARBA00007112"/>
    </source>
</evidence>
<comment type="caution">
    <text evidence="9">The sequence shown here is derived from an EMBL/GenBank/DDBJ whole genome shotgun (WGS) entry which is preliminary data.</text>
</comment>
<dbReference type="GO" id="GO:0000785">
    <property type="term" value="C:chromatin"/>
    <property type="evidence" value="ECO:0007669"/>
    <property type="project" value="TreeGrafter"/>
</dbReference>
<dbReference type="GO" id="GO:0000796">
    <property type="term" value="C:condensin complex"/>
    <property type="evidence" value="ECO:0007669"/>
    <property type="project" value="TreeGrafter"/>
</dbReference>
<evidence type="ECO:0000313" key="9">
    <source>
        <dbReference type="EMBL" id="KAK7751711.1"/>
    </source>
</evidence>